<evidence type="ECO:0000313" key="2">
    <source>
        <dbReference type="EMBL" id="CCH68855.1"/>
    </source>
</evidence>
<comment type="caution">
    <text evidence="2">The sequence shown here is derived from an EMBL/GenBank/DDBJ whole genome shotgun (WGS) entry which is preliminary data.</text>
</comment>
<keyword evidence="3" id="KW-1185">Reference proteome</keyword>
<gene>
    <name evidence="2" type="ORF">BN10_1200008</name>
</gene>
<organism evidence="2 3">
    <name type="scientific">Phycicoccus elongatus Lp2</name>
    <dbReference type="NCBI Taxonomy" id="1193181"/>
    <lineage>
        <taxon>Bacteria</taxon>
        <taxon>Bacillati</taxon>
        <taxon>Actinomycetota</taxon>
        <taxon>Actinomycetes</taxon>
        <taxon>Micrococcales</taxon>
        <taxon>Intrasporangiaceae</taxon>
        <taxon>Phycicoccus</taxon>
    </lineage>
</organism>
<dbReference type="HOGENOM" id="CLU_1651326_0_0_11"/>
<sequence>MGVGVGVGVGVSVGVGVGVGTGGTTTGEEATGGREGRVGTTVRAGGCGTRDTVGTLEEKGCGSADGLTVGVGAGVGVGDGFTGDAGGLGTAGPSAFGIVSGVCIRSVITVPKITAPVTITPDNPSVIGRLLAPRALCRVPCNAPGPCPDNLPHTLFTGPC</sequence>
<evidence type="ECO:0000256" key="1">
    <source>
        <dbReference type="SAM" id="MobiDB-lite"/>
    </source>
</evidence>
<dbReference type="Proteomes" id="UP000013167">
    <property type="component" value="Unassembled WGS sequence"/>
</dbReference>
<name>N0DZQ5_9MICO</name>
<proteinExistence type="predicted"/>
<dbReference type="AlphaFoldDB" id="N0DZQ5"/>
<protein>
    <submittedName>
        <fullName evidence="2">Uncharacterized protein</fullName>
    </submittedName>
</protein>
<evidence type="ECO:0000313" key="3">
    <source>
        <dbReference type="Proteomes" id="UP000013167"/>
    </source>
</evidence>
<accession>N0DZQ5</accession>
<reference evidence="2 3" key="1">
    <citation type="journal article" date="2013" name="ISME J.">
        <title>A metabolic model for members of the genus Tetrasphaera involved in enhanced biological phosphorus removal.</title>
        <authorList>
            <person name="Kristiansen R."/>
            <person name="Nguyen H.T.T."/>
            <person name="Saunders A.M."/>
            <person name="Nielsen J.L."/>
            <person name="Wimmer R."/>
            <person name="Le V.Q."/>
            <person name="McIlroy S.J."/>
            <person name="Petrovski S."/>
            <person name="Seviour R.J."/>
            <person name="Calteau A."/>
            <person name="Nielsen K.L."/>
            <person name="Nielsen P.H."/>
        </authorList>
    </citation>
    <scope>NUCLEOTIDE SEQUENCE [LARGE SCALE GENOMIC DNA]</scope>
    <source>
        <strain evidence="2 3">Lp2</strain>
    </source>
</reference>
<dbReference type="EMBL" id="CAIZ01000025">
    <property type="protein sequence ID" value="CCH68855.1"/>
    <property type="molecule type" value="Genomic_DNA"/>
</dbReference>
<feature type="region of interest" description="Disordered" evidence="1">
    <location>
        <begin position="20"/>
        <end position="44"/>
    </location>
</feature>